<accession>A0ABR7WEA9</accession>
<evidence type="ECO:0008006" key="4">
    <source>
        <dbReference type="Google" id="ProtNLM"/>
    </source>
</evidence>
<evidence type="ECO:0000313" key="3">
    <source>
        <dbReference type="Proteomes" id="UP000602395"/>
    </source>
</evidence>
<sequence>MRSATRTVLGIIIAGAGAAGISLAAAPAAHAAPEVCPGLPGQSSTMPNCQVDSGPTGLTLAVTDGGGKAAVTGDNYAGPAAIAIGKGATVTMTGVRPGLAIGIAGPGATVVVDGKNGPTCTGGAAFAGDFQTWKGCRS</sequence>
<dbReference type="Proteomes" id="UP000602395">
    <property type="component" value="Unassembled WGS sequence"/>
</dbReference>
<evidence type="ECO:0000256" key="1">
    <source>
        <dbReference type="SAM" id="SignalP"/>
    </source>
</evidence>
<dbReference type="EMBL" id="JACWMS010000003">
    <property type="protein sequence ID" value="MBD1321124.1"/>
    <property type="molecule type" value="Genomic_DNA"/>
</dbReference>
<gene>
    <name evidence="2" type="ORF">IDF66_16175</name>
</gene>
<name>A0ABR7WEA9_9ACTN</name>
<evidence type="ECO:0000313" key="2">
    <source>
        <dbReference type="EMBL" id="MBD1321124.1"/>
    </source>
</evidence>
<dbReference type="PROSITE" id="PS51318">
    <property type="entry name" value="TAT"/>
    <property type="match status" value="1"/>
</dbReference>
<reference evidence="2 3" key="1">
    <citation type="submission" date="2020-09" db="EMBL/GenBank/DDBJ databases">
        <title>Novel species in genus Gordonia.</title>
        <authorList>
            <person name="Zhang G."/>
        </authorList>
    </citation>
    <scope>NUCLEOTIDE SEQUENCE [LARGE SCALE GENOMIC DNA]</scope>
    <source>
        <strain evidence="2 3">ON-33</strain>
    </source>
</reference>
<feature type="chain" id="PRO_5045282155" description="Protein kinase" evidence="1">
    <location>
        <begin position="32"/>
        <end position="138"/>
    </location>
</feature>
<dbReference type="RefSeq" id="WP_190267736.1">
    <property type="nucleotide sequence ID" value="NZ_BAABAD010000005.1"/>
</dbReference>
<comment type="caution">
    <text evidence="2">The sequence shown here is derived from an EMBL/GenBank/DDBJ whole genome shotgun (WGS) entry which is preliminary data.</text>
</comment>
<proteinExistence type="predicted"/>
<protein>
    <recommendedName>
        <fullName evidence="4">Protein kinase</fullName>
    </recommendedName>
</protein>
<dbReference type="InterPro" id="IPR006311">
    <property type="entry name" value="TAT_signal"/>
</dbReference>
<keyword evidence="3" id="KW-1185">Reference proteome</keyword>
<feature type="signal peptide" evidence="1">
    <location>
        <begin position="1"/>
        <end position="31"/>
    </location>
</feature>
<keyword evidence="1" id="KW-0732">Signal</keyword>
<organism evidence="2 3">
    <name type="scientific">Gordonia hankookensis</name>
    <dbReference type="NCBI Taxonomy" id="589403"/>
    <lineage>
        <taxon>Bacteria</taxon>
        <taxon>Bacillati</taxon>
        <taxon>Actinomycetota</taxon>
        <taxon>Actinomycetes</taxon>
        <taxon>Mycobacteriales</taxon>
        <taxon>Gordoniaceae</taxon>
        <taxon>Gordonia</taxon>
    </lineage>
</organism>